<feature type="non-terminal residue" evidence="2">
    <location>
        <position position="383"/>
    </location>
</feature>
<dbReference type="Pfam" id="PF09479">
    <property type="entry name" value="Flg_new"/>
    <property type="match status" value="1"/>
</dbReference>
<proteinExistence type="predicted"/>
<dbReference type="Gene3D" id="2.60.40.10">
    <property type="entry name" value="Immunoglobulins"/>
    <property type="match status" value="1"/>
</dbReference>
<keyword evidence="3" id="KW-1185">Reference proteome</keyword>
<sequence>MNLVGDRVYAAGGTITFSGPTGDVFGPDNIATDGEGGSTDIPGITIQVFGIDNTGAMLSHGKMYYYDGTDQNWPGYPPLVMWGEEDGTTPPSYGLAIKSADGSNFKLSSVNFLDWGFYDGDQYAIEVFDNGISKGKGTFSGNLVDNYIALNHSSILTSTFDNIDEVRIYRNSGTSDSYVSINDIVIADAVLPDTTAPDLSDVGSSSITQSAATVSATSSEEATMYYVITTSSTIPSREQVIAGQNQTGAAAVKSGNGAAIAGTAKSFTITGLTAGTQYYYYIVARDNSTNTSTVSNGDFTTLVNTYTVTFKDWNNTTLKSETVNHGSGATAPENPARAGYTFTGWDVGFANITSALTVTAQYEVNEYTVSFDSTGGSVVDAIA</sequence>
<dbReference type="InterPro" id="IPR013783">
    <property type="entry name" value="Ig-like_fold"/>
</dbReference>
<comment type="subcellular location">
    <subcellularLocation>
        <location evidence="1">Cell envelope</location>
    </subcellularLocation>
</comment>
<dbReference type="RefSeq" id="WP_379125447.1">
    <property type="nucleotide sequence ID" value="NZ_JBHLVF010000061.1"/>
</dbReference>
<organism evidence="2 3">
    <name type="scientific">Paenibacillus mendelii</name>
    <dbReference type="NCBI Taxonomy" id="206163"/>
    <lineage>
        <taxon>Bacteria</taxon>
        <taxon>Bacillati</taxon>
        <taxon>Bacillota</taxon>
        <taxon>Bacilli</taxon>
        <taxon>Bacillales</taxon>
        <taxon>Paenibacillaceae</taxon>
        <taxon>Paenibacillus</taxon>
    </lineage>
</organism>
<dbReference type="Gene3D" id="2.60.40.4270">
    <property type="entry name" value="Listeria-Bacteroides repeat domain"/>
    <property type="match status" value="1"/>
</dbReference>
<protein>
    <submittedName>
        <fullName evidence="2">InlB B-repeat-containing protein</fullName>
    </submittedName>
</protein>
<reference evidence="2 3" key="1">
    <citation type="submission" date="2024-09" db="EMBL/GenBank/DDBJ databases">
        <authorList>
            <person name="Sun Q."/>
            <person name="Mori K."/>
        </authorList>
    </citation>
    <scope>NUCLEOTIDE SEQUENCE [LARGE SCALE GENOMIC DNA]</scope>
    <source>
        <strain evidence="2 3">CCM 4839</strain>
    </source>
</reference>
<gene>
    <name evidence="2" type="ORF">ACFFJ8_34695</name>
</gene>
<comment type="caution">
    <text evidence="2">The sequence shown here is derived from an EMBL/GenBank/DDBJ whole genome shotgun (WGS) entry which is preliminary data.</text>
</comment>
<name>A0ABV6JKR1_9BACL</name>
<dbReference type="InterPro" id="IPR013378">
    <property type="entry name" value="InlB-like_B-rpt"/>
</dbReference>
<accession>A0ABV6JKR1</accession>
<evidence type="ECO:0000313" key="3">
    <source>
        <dbReference type="Proteomes" id="UP001589818"/>
    </source>
</evidence>
<evidence type="ECO:0000256" key="1">
    <source>
        <dbReference type="ARBA" id="ARBA00004196"/>
    </source>
</evidence>
<dbReference type="InterPro" id="IPR042229">
    <property type="entry name" value="Listeria/Bacterioides_rpt_sf"/>
</dbReference>
<evidence type="ECO:0000313" key="2">
    <source>
        <dbReference type="EMBL" id="MFC0396484.1"/>
    </source>
</evidence>
<dbReference type="EMBL" id="JBHLVF010000061">
    <property type="protein sequence ID" value="MFC0396484.1"/>
    <property type="molecule type" value="Genomic_DNA"/>
</dbReference>
<dbReference type="Proteomes" id="UP001589818">
    <property type="component" value="Unassembled WGS sequence"/>
</dbReference>